<protein>
    <submittedName>
        <fullName evidence="1">Uncharacterized protein</fullName>
    </submittedName>
</protein>
<dbReference type="Proteomes" id="UP001241603">
    <property type="component" value="Unassembled WGS sequence"/>
</dbReference>
<evidence type="ECO:0000313" key="1">
    <source>
        <dbReference type="EMBL" id="MDQ0436467.1"/>
    </source>
</evidence>
<accession>A0ABU0H332</accession>
<name>A0ABU0H332_9HYPH</name>
<dbReference type="RefSeq" id="WP_266347378.1">
    <property type="nucleotide sequence ID" value="NZ_JAPKNG010000001.1"/>
</dbReference>
<gene>
    <name evidence="1" type="ORF">QO014_000837</name>
</gene>
<dbReference type="EMBL" id="JAUSVO010000001">
    <property type="protein sequence ID" value="MDQ0436467.1"/>
    <property type="molecule type" value="Genomic_DNA"/>
</dbReference>
<sequence length="60" mass="6302">MATRSFFVVTLFATLVGIGLAEMVRPSLNHDLQDPRASLIGLCLNSGIGCAPTAARPLAF</sequence>
<reference evidence="1 2" key="1">
    <citation type="submission" date="2023-07" db="EMBL/GenBank/DDBJ databases">
        <title>Genomic Encyclopedia of Type Strains, Phase IV (KMG-IV): sequencing the most valuable type-strain genomes for metagenomic binning, comparative biology and taxonomic classification.</title>
        <authorList>
            <person name="Goeker M."/>
        </authorList>
    </citation>
    <scope>NUCLEOTIDE SEQUENCE [LARGE SCALE GENOMIC DNA]</scope>
    <source>
        <strain evidence="1 2">B6-8</strain>
    </source>
</reference>
<evidence type="ECO:0000313" key="2">
    <source>
        <dbReference type="Proteomes" id="UP001241603"/>
    </source>
</evidence>
<comment type="caution">
    <text evidence="1">The sequence shown here is derived from an EMBL/GenBank/DDBJ whole genome shotgun (WGS) entry which is preliminary data.</text>
</comment>
<proteinExistence type="predicted"/>
<organism evidence="1 2">
    <name type="scientific">Kaistia dalseonensis</name>
    <dbReference type="NCBI Taxonomy" id="410840"/>
    <lineage>
        <taxon>Bacteria</taxon>
        <taxon>Pseudomonadati</taxon>
        <taxon>Pseudomonadota</taxon>
        <taxon>Alphaproteobacteria</taxon>
        <taxon>Hyphomicrobiales</taxon>
        <taxon>Kaistiaceae</taxon>
        <taxon>Kaistia</taxon>
    </lineage>
</organism>
<keyword evidence="2" id="KW-1185">Reference proteome</keyword>